<evidence type="ECO:0000256" key="2">
    <source>
        <dbReference type="PROSITE-ProRule" id="PRU00103"/>
    </source>
</evidence>
<dbReference type="AlphaFoldDB" id="A0A1X2HKX3"/>
<evidence type="ECO:0000313" key="5">
    <source>
        <dbReference type="EMBL" id="ORY99877.1"/>
    </source>
</evidence>
<dbReference type="STRING" id="13706.A0A1X2HKX3"/>
<dbReference type="OMA" id="EPHEAWH"/>
<dbReference type="OrthoDB" id="10253476at2759"/>
<dbReference type="Pfam" id="PF23579">
    <property type="entry name" value="ARM_TBCD"/>
    <property type="match status" value="1"/>
</dbReference>
<dbReference type="InterPro" id="IPR033162">
    <property type="entry name" value="TBCD"/>
</dbReference>
<evidence type="ECO:0000313" key="6">
    <source>
        <dbReference type="Proteomes" id="UP000242180"/>
    </source>
</evidence>
<dbReference type="GO" id="GO:0007021">
    <property type="term" value="P:tubulin complex assembly"/>
    <property type="evidence" value="ECO:0007669"/>
    <property type="project" value="InterPro"/>
</dbReference>
<dbReference type="GO" id="GO:0048487">
    <property type="term" value="F:beta-tubulin binding"/>
    <property type="evidence" value="ECO:0007669"/>
    <property type="project" value="InterPro"/>
</dbReference>
<dbReference type="InterPro" id="IPR058033">
    <property type="entry name" value="ARM_TBCD_2nd"/>
</dbReference>
<sequence>MEGSDLGDDVCVSQTRTHFSHVDEFNLLITEIVSGEPEIAAKALKRATDILSMYQEQSHLLDPHLETCVEPAVQKLREAIEARQHEQSHVVFRYLYLLTKTRGYKTIVKFMSHDVTDLEPVFAFLCESHDAPWETRYICFIWLSLICMIPFDLKRVDSSASDTLIDSMLDICKQYIKSTGKERDGASLLIARLLSRRDLCNDHLVPYVEWSKQRLGGDADVFEATGILSSLCTVYVLAPRETLLPSLDDTIVPLLSLPFFEKYANNTLIRKLRVKLTQRVGLCFLKPKIAPWRYQRGKRSLRENLEKTPTQIAGEHTASSMIQDDDDEDMPESMEEVIDILLNGLRDQDTIVRWSAAKGIGRITQRLAEEPASDVIQCVLDLYQDNTLVHPSTGALDMSAVSDSTWHGASLAIAELARRGLLLPARLTEAMPWVIRALKFDQKRGSHSIGAHVRDAACYVCWSFARAYAPHIMEPFVGELAQNLVVVSVFDREINVRRASSAAFQENVGRQGIFPHGIEIIQLADYFAVGNRQNAFLHVAYEIAKFDEYRHPLIDHLVQTTIRHWDKAMRVLASKALHRLVALEPAYFVDTSLKDLIPCTGSSDMHVSHGSMLAVAEVCLALHQFPDQMACLCETQTDTADAITSFVDRLPPRHLTTFGSEHIREAACRLIECLALIHWPFQAALEPWKRVVHSSLERKEENVQQHAVAAFSALAGTYGIARNEIDLCLEKIVPSHFIYARRGYALALGSLAYTTPKAIDWLPDILDKLCIATQVQREHQLNDAESKRNAVEGLTMIIVGLGDTFEQAIPRPEFEKILVTLLDCLNDYSTDQRGDVGSWVRSASMACLEPLLQTISKVDSRRDKEQRYLTTDAAGSVMGALLKQSVERIDKVRARAGAVIGSLLYQTPLDIPHRETLETYIQRELAWAAPSEVYPIMTRVLVAQPYRFPLLTGLITSAGGLTESLVRHSSTCLIEYLDGLSTTTEPSLDEMARVFVAIFEAYAKQDRVVLPLMDVTGLLYESGTFVNVSDATFHTKIFTCTKKEVFKSKNVKKLLSSVKLCVGLLSLEGSPVRTKAMQQLLTYLVHAFPRIRGEAADQLFTFLSMADDITEGSLEAQDILSTTDWSLPLTEVKPIRDQLYGLLKIPKPVLKKAPAS</sequence>
<evidence type="ECO:0000259" key="4">
    <source>
        <dbReference type="Pfam" id="PF25767"/>
    </source>
</evidence>
<dbReference type="PROSITE" id="PS50077">
    <property type="entry name" value="HEAT_REPEAT"/>
    <property type="match status" value="1"/>
</dbReference>
<dbReference type="InParanoid" id="A0A1X2HKX3"/>
<dbReference type="SUPFAM" id="SSF48371">
    <property type="entry name" value="ARM repeat"/>
    <property type="match status" value="1"/>
</dbReference>
<evidence type="ECO:0000256" key="1">
    <source>
        <dbReference type="ARBA" id="ARBA00023186"/>
    </source>
</evidence>
<dbReference type="InterPro" id="IPR022577">
    <property type="entry name" value="TBCD_C"/>
</dbReference>
<dbReference type="InterPro" id="IPR011989">
    <property type="entry name" value="ARM-like"/>
</dbReference>
<evidence type="ECO:0000259" key="3">
    <source>
        <dbReference type="Pfam" id="PF12612"/>
    </source>
</evidence>
<gene>
    <name evidence="5" type="ORF">BCR43DRAFT_451760</name>
</gene>
<proteinExistence type="predicted"/>
<dbReference type="GO" id="GO:0000226">
    <property type="term" value="P:microtubule cytoskeleton organization"/>
    <property type="evidence" value="ECO:0007669"/>
    <property type="project" value="TreeGrafter"/>
</dbReference>
<dbReference type="PANTHER" id="PTHR12658">
    <property type="entry name" value="BETA-TUBULIN COFACTOR D"/>
    <property type="match status" value="1"/>
</dbReference>
<accession>A0A1X2HKX3</accession>
<dbReference type="Pfam" id="PF25767">
    <property type="entry name" value="ARM_TBCD_2nd"/>
    <property type="match status" value="1"/>
</dbReference>
<keyword evidence="1" id="KW-0143">Chaperone</keyword>
<dbReference type="PANTHER" id="PTHR12658:SF0">
    <property type="entry name" value="TUBULIN-SPECIFIC CHAPERONE D"/>
    <property type="match status" value="1"/>
</dbReference>
<reference evidence="5 6" key="1">
    <citation type="submission" date="2016-07" db="EMBL/GenBank/DDBJ databases">
        <title>Pervasive Adenine N6-methylation of Active Genes in Fungi.</title>
        <authorList>
            <consortium name="DOE Joint Genome Institute"/>
            <person name="Mondo S.J."/>
            <person name="Dannebaum R.O."/>
            <person name="Kuo R.C."/>
            <person name="Labutti K."/>
            <person name="Haridas S."/>
            <person name="Kuo A."/>
            <person name="Salamov A."/>
            <person name="Ahrendt S.R."/>
            <person name="Lipzen A."/>
            <person name="Sullivan W."/>
            <person name="Andreopoulos W.B."/>
            <person name="Clum A."/>
            <person name="Lindquist E."/>
            <person name="Daum C."/>
            <person name="Ramamoorthy G.K."/>
            <person name="Gryganskyi A."/>
            <person name="Culley D."/>
            <person name="Magnuson J.K."/>
            <person name="James T.Y."/>
            <person name="O'Malley M.A."/>
            <person name="Stajich J.E."/>
            <person name="Spatafora J.W."/>
            <person name="Visel A."/>
            <person name="Grigoriev I.V."/>
        </authorList>
    </citation>
    <scope>NUCLEOTIDE SEQUENCE [LARGE SCALE GENOMIC DNA]</scope>
    <source>
        <strain evidence="5 6">NRRL 2496</strain>
    </source>
</reference>
<dbReference type="Gene3D" id="1.25.10.10">
    <property type="entry name" value="Leucine-rich Repeat Variant"/>
    <property type="match status" value="2"/>
</dbReference>
<protein>
    <submittedName>
        <fullName evidence="5">Tubulin folding cofactor D C terminal-domain-containing protein</fullName>
    </submittedName>
</protein>
<feature type="domain" description="Tubulin-folding cofactor D C-terminal" evidence="3">
    <location>
        <begin position="876"/>
        <end position="1053"/>
    </location>
</feature>
<keyword evidence="6" id="KW-1185">Reference proteome</keyword>
<dbReference type="GO" id="GO:0005096">
    <property type="term" value="F:GTPase activator activity"/>
    <property type="evidence" value="ECO:0007669"/>
    <property type="project" value="InterPro"/>
</dbReference>
<feature type="repeat" description="HEAT" evidence="2">
    <location>
        <begin position="337"/>
        <end position="374"/>
    </location>
</feature>
<dbReference type="EMBL" id="MCGN01000002">
    <property type="protein sequence ID" value="ORY99877.1"/>
    <property type="molecule type" value="Genomic_DNA"/>
</dbReference>
<dbReference type="InterPro" id="IPR021133">
    <property type="entry name" value="HEAT_type_2"/>
</dbReference>
<comment type="caution">
    <text evidence="5">The sequence shown here is derived from an EMBL/GenBank/DDBJ whole genome shotgun (WGS) entry which is preliminary data.</text>
</comment>
<organism evidence="5 6">
    <name type="scientific">Syncephalastrum racemosum</name>
    <name type="common">Filamentous fungus</name>
    <dbReference type="NCBI Taxonomy" id="13706"/>
    <lineage>
        <taxon>Eukaryota</taxon>
        <taxon>Fungi</taxon>
        <taxon>Fungi incertae sedis</taxon>
        <taxon>Mucoromycota</taxon>
        <taxon>Mucoromycotina</taxon>
        <taxon>Mucoromycetes</taxon>
        <taxon>Mucorales</taxon>
        <taxon>Syncephalastraceae</taxon>
        <taxon>Syncephalastrum</taxon>
    </lineage>
</organism>
<dbReference type="GO" id="GO:0007023">
    <property type="term" value="P:post-chaperonin tubulin folding pathway"/>
    <property type="evidence" value="ECO:0007669"/>
    <property type="project" value="InterPro"/>
</dbReference>
<dbReference type="InterPro" id="IPR016024">
    <property type="entry name" value="ARM-type_fold"/>
</dbReference>
<name>A0A1X2HKX3_SYNRA</name>
<feature type="domain" description="Tubulin-folding cofactor D ARM repeats" evidence="4">
    <location>
        <begin position="268"/>
        <end position="518"/>
    </location>
</feature>
<dbReference type="Pfam" id="PF12612">
    <property type="entry name" value="TFCD_C"/>
    <property type="match status" value="1"/>
</dbReference>
<dbReference type="FunCoup" id="A0A1X2HKX3">
    <property type="interactions" value="489"/>
</dbReference>
<dbReference type="Proteomes" id="UP000242180">
    <property type="component" value="Unassembled WGS sequence"/>
</dbReference>